<gene>
    <name evidence="5" type="ORF">SAMN05444377_102145</name>
</gene>
<dbReference type="Pfam" id="PF01841">
    <property type="entry name" value="Transglut_core"/>
    <property type="match status" value="1"/>
</dbReference>
<proteinExistence type="predicted"/>
<evidence type="ECO:0000259" key="2">
    <source>
        <dbReference type="Pfam" id="PF01841"/>
    </source>
</evidence>
<feature type="domain" description="DUF3857" evidence="3">
    <location>
        <begin position="72"/>
        <end position="216"/>
    </location>
</feature>
<dbReference type="Gene3D" id="3.10.620.30">
    <property type="match status" value="1"/>
</dbReference>
<evidence type="ECO:0000313" key="6">
    <source>
        <dbReference type="Proteomes" id="UP000184147"/>
    </source>
</evidence>
<evidence type="ECO:0000256" key="1">
    <source>
        <dbReference type="SAM" id="SignalP"/>
    </source>
</evidence>
<dbReference type="InterPro" id="IPR024618">
    <property type="entry name" value="DUF3857"/>
</dbReference>
<organism evidence="5 6">
    <name type="scientific">Flavobacterium fontis</name>
    <dbReference type="NCBI Taxonomy" id="1124188"/>
    <lineage>
        <taxon>Bacteria</taxon>
        <taxon>Pseudomonadati</taxon>
        <taxon>Bacteroidota</taxon>
        <taxon>Flavobacteriia</taxon>
        <taxon>Flavobacteriales</taxon>
        <taxon>Flavobacteriaceae</taxon>
        <taxon>Flavobacterium</taxon>
    </lineage>
</organism>
<dbReference type="Pfam" id="PF12969">
    <property type="entry name" value="DUF3857"/>
    <property type="match status" value="1"/>
</dbReference>
<feature type="chain" id="PRO_5011979429" evidence="1">
    <location>
        <begin position="24"/>
        <end position="655"/>
    </location>
</feature>
<dbReference type="InterPro" id="IPR024544">
    <property type="entry name" value="DUF3858"/>
</dbReference>
<dbReference type="EMBL" id="FQVQ01000002">
    <property type="protein sequence ID" value="SHE95976.1"/>
    <property type="molecule type" value="Genomic_DNA"/>
</dbReference>
<evidence type="ECO:0000313" key="5">
    <source>
        <dbReference type="EMBL" id="SHE95976.1"/>
    </source>
</evidence>
<dbReference type="InterPro" id="IPR002931">
    <property type="entry name" value="Transglutaminase-like"/>
</dbReference>
<dbReference type="STRING" id="1124188.SAMN05444377_102145"/>
<dbReference type="Gene3D" id="2.60.40.3140">
    <property type="match status" value="1"/>
</dbReference>
<feature type="domain" description="DUF3858" evidence="4">
    <location>
        <begin position="557"/>
        <end position="649"/>
    </location>
</feature>
<name>A0A1M4XRI5_9FLAO</name>
<keyword evidence="1" id="KW-0732">Signal</keyword>
<evidence type="ECO:0000259" key="3">
    <source>
        <dbReference type="Pfam" id="PF12969"/>
    </source>
</evidence>
<reference evidence="5 6" key="1">
    <citation type="submission" date="2016-11" db="EMBL/GenBank/DDBJ databases">
        <authorList>
            <person name="Jaros S."/>
            <person name="Januszkiewicz K."/>
            <person name="Wedrychowicz H."/>
        </authorList>
    </citation>
    <scope>NUCLEOTIDE SEQUENCE [LARGE SCALE GENOMIC DNA]</scope>
    <source>
        <strain evidence="5 6">DSM 25660</strain>
    </source>
</reference>
<sequence length="655" mass="75514">MKMRLILICFVCTAFFSFGFAQSYDLGEVTQAELQEKVHPKDTSASAAILFKKGRTYFTLTDGQFNVITEVSVKIKIYKKEAYEKANFSLYHYAPNSGPGEQVDFTKAVTYNLVNGQIEKTKAKSENIFTEQVNKNTKVKKLSMPAVKEGCIIEYKYSILSPFISNIRDWFFQYDVPINYCEYVVDIPEYYKFNNYYRGALILDIAQEKVNRSVTFSVGNRFEYFDNRMTYKVKDVAAMKEESFVNNISNYRSTLIHEHASTMLPQSTYQYYAKTWEDVCRKIYEDEEFGPQMRKTGYFEADLTKLVEGLTTDDEKIAMVFQYVQNRMNWNESYRIFTDKGVRKAYEEKTGNYAEINLMMVGMLRHLGINAHPILLSTRANGIAMYPSFNAYNAVIVGVKRNGGVLFLDATSKYASPDILPLRDLNWYGRMLLDDGTAELVDLMPKMVSLNQENAAIDLAADGSVSGKVRNQMVDYSALRFRDRYRQLSKESQIERLQKNYTGIEVTEFELADNGVSEALVEKYSFESTNSVEVIGGKMFVRPLFHLGLDENPFKQETREYPIDFSFPFREKQMIIVNLPEGYTIETLPENMALGLDKNYGTFSFSITKNENKLVIQTNLEIKTAIMPPDEYESLKEFFKLIVDKVNEKIVLKKV</sequence>
<dbReference type="RefSeq" id="WP_073361477.1">
    <property type="nucleotide sequence ID" value="NZ_FQVQ01000002.1"/>
</dbReference>
<dbReference type="Gene3D" id="2.60.120.1130">
    <property type="match status" value="1"/>
</dbReference>
<feature type="signal peptide" evidence="1">
    <location>
        <begin position="1"/>
        <end position="23"/>
    </location>
</feature>
<feature type="domain" description="Transglutaminase-like" evidence="2">
    <location>
        <begin position="305"/>
        <end position="381"/>
    </location>
</feature>
<accession>A0A1M4XRI5</accession>
<dbReference type="AlphaFoldDB" id="A0A1M4XRI5"/>
<dbReference type="Proteomes" id="UP000184147">
    <property type="component" value="Unassembled WGS sequence"/>
</dbReference>
<dbReference type="OrthoDB" id="98874at2"/>
<protein>
    <submittedName>
        <fullName evidence="5">Transglutaminase-like superfamily protein</fullName>
    </submittedName>
</protein>
<keyword evidence="6" id="KW-1185">Reference proteome</keyword>
<dbReference type="Pfam" id="PF12970">
    <property type="entry name" value="DUF3858"/>
    <property type="match status" value="1"/>
</dbReference>
<evidence type="ECO:0000259" key="4">
    <source>
        <dbReference type="Pfam" id="PF12970"/>
    </source>
</evidence>